<sequence length="59" mass="6947">MTIFNSFNILKLNKLNNFVNILNLTVQKNDQVHVQKCSINNIYEFQQSCYYDVKGIVPH</sequence>
<dbReference type="dictyBase" id="DDB_G0268752"/>
<dbReference type="GeneID" id="8616616"/>
<evidence type="ECO:0000313" key="2">
    <source>
        <dbReference type="Proteomes" id="UP000002195"/>
    </source>
</evidence>
<dbReference type="RefSeq" id="XP_646928.1">
    <property type="nucleotide sequence ID" value="XM_641836.1"/>
</dbReference>
<comment type="caution">
    <text evidence="1">The sequence shown here is derived from an EMBL/GenBank/DDBJ whole genome shotgun (WGS) entry which is preliminary data.</text>
</comment>
<reference evidence="1 2" key="1">
    <citation type="journal article" date="2005" name="Nature">
        <title>The genome of the social amoeba Dictyostelium discoideum.</title>
        <authorList>
            <consortium name="The Dictyostelium discoideum Sequencing Consortium"/>
            <person name="Eichinger L."/>
            <person name="Pachebat J.A."/>
            <person name="Glockner G."/>
            <person name="Rajandream M.A."/>
            <person name="Sucgang R."/>
            <person name="Berriman M."/>
            <person name="Song J."/>
            <person name="Olsen R."/>
            <person name="Szafranski K."/>
            <person name="Xu Q."/>
            <person name="Tunggal B."/>
            <person name="Kummerfeld S."/>
            <person name="Madera M."/>
            <person name="Konfortov B.A."/>
            <person name="Rivero F."/>
            <person name="Bankier A.T."/>
            <person name="Lehmann R."/>
            <person name="Hamlin N."/>
            <person name="Davies R."/>
            <person name="Gaudet P."/>
            <person name="Fey P."/>
            <person name="Pilcher K."/>
            <person name="Chen G."/>
            <person name="Saunders D."/>
            <person name="Sodergren E."/>
            <person name="Davis P."/>
            <person name="Kerhornou A."/>
            <person name="Nie X."/>
            <person name="Hall N."/>
            <person name="Anjard C."/>
            <person name="Hemphill L."/>
            <person name="Bason N."/>
            <person name="Farbrother P."/>
            <person name="Desany B."/>
            <person name="Just E."/>
            <person name="Morio T."/>
            <person name="Rost R."/>
            <person name="Churcher C."/>
            <person name="Cooper J."/>
            <person name="Haydock S."/>
            <person name="van Driessche N."/>
            <person name="Cronin A."/>
            <person name="Goodhead I."/>
            <person name="Muzny D."/>
            <person name="Mourier T."/>
            <person name="Pain A."/>
            <person name="Lu M."/>
            <person name="Harper D."/>
            <person name="Lindsay R."/>
            <person name="Hauser H."/>
            <person name="James K."/>
            <person name="Quiles M."/>
            <person name="Madan Babu M."/>
            <person name="Saito T."/>
            <person name="Buchrieser C."/>
            <person name="Wardroper A."/>
            <person name="Felder M."/>
            <person name="Thangavelu M."/>
            <person name="Johnson D."/>
            <person name="Knights A."/>
            <person name="Loulseged H."/>
            <person name="Mungall K."/>
            <person name="Oliver K."/>
            <person name="Price C."/>
            <person name="Quail M.A."/>
            <person name="Urushihara H."/>
            <person name="Hernandez J."/>
            <person name="Rabbinowitsch E."/>
            <person name="Steffen D."/>
            <person name="Sanders M."/>
            <person name="Ma J."/>
            <person name="Kohara Y."/>
            <person name="Sharp S."/>
            <person name="Simmonds M."/>
            <person name="Spiegler S."/>
            <person name="Tivey A."/>
            <person name="Sugano S."/>
            <person name="White B."/>
            <person name="Walker D."/>
            <person name="Woodward J."/>
            <person name="Winckler T."/>
            <person name="Tanaka Y."/>
            <person name="Shaulsky G."/>
            <person name="Schleicher M."/>
            <person name="Weinstock G."/>
            <person name="Rosenthal A."/>
            <person name="Cox E.C."/>
            <person name="Chisholm R.L."/>
            <person name="Gibbs R."/>
            <person name="Loomis W.F."/>
            <person name="Platzer M."/>
            <person name="Kay R.R."/>
            <person name="Williams J."/>
            <person name="Dear P.H."/>
            <person name="Noegel A.A."/>
            <person name="Barrell B."/>
            <person name="Kuspa A."/>
        </authorList>
    </citation>
    <scope>NUCLEOTIDE SEQUENCE [LARGE SCALE GENOMIC DNA]</scope>
    <source>
        <strain evidence="1 2">AX4</strain>
    </source>
</reference>
<protein>
    <submittedName>
        <fullName evidence="1">Uncharacterized protein</fullName>
    </submittedName>
</protein>
<name>Q55EU2_DICDI</name>
<proteinExistence type="predicted"/>
<dbReference type="EMBL" id="AAFI02000004">
    <property type="protein sequence ID" value="EAL72965.1"/>
    <property type="molecule type" value="Genomic_DNA"/>
</dbReference>
<dbReference type="HOGENOM" id="CLU_2965681_0_0_1"/>
<dbReference type="InParanoid" id="Q55EU2"/>
<dbReference type="Proteomes" id="UP000002195">
    <property type="component" value="Unassembled WGS sequence"/>
</dbReference>
<organism evidence="1 2">
    <name type="scientific">Dictyostelium discoideum</name>
    <name type="common">Social amoeba</name>
    <dbReference type="NCBI Taxonomy" id="44689"/>
    <lineage>
        <taxon>Eukaryota</taxon>
        <taxon>Amoebozoa</taxon>
        <taxon>Evosea</taxon>
        <taxon>Eumycetozoa</taxon>
        <taxon>Dictyostelia</taxon>
        <taxon>Dictyosteliales</taxon>
        <taxon>Dictyosteliaceae</taxon>
        <taxon>Dictyostelium</taxon>
    </lineage>
</organism>
<evidence type="ECO:0000313" key="1">
    <source>
        <dbReference type="EMBL" id="EAL72965.1"/>
    </source>
</evidence>
<gene>
    <name evidence="1" type="ORF">DDB_G0268752</name>
</gene>
<dbReference type="KEGG" id="ddi:DDB_G0268752"/>
<dbReference type="PaxDb" id="44689-DDB0190006"/>
<accession>Q55EU2</accession>
<dbReference type="AlphaFoldDB" id="Q55EU2"/>
<keyword evidence="2" id="KW-1185">Reference proteome</keyword>